<accession>A0A7X8XZG5</accession>
<evidence type="ECO:0000313" key="3">
    <source>
        <dbReference type="EMBL" id="NLR94955.1"/>
    </source>
</evidence>
<feature type="domain" description="CHAT" evidence="2">
    <location>
        <begin position="585"/>
        <end position="828"/>
    </location>
</feature>
<name>A0A7X8XZG5_9BACT</name>
<proteinExistence type="predicted"/>
<dbReference type="EMBL" id="JABAIL010000016">
    <property type="protein sequence ID" value="NLR94955.1"/>
    <property type="molecule type" value="Genomic_DNA"/>
</dbReference>
<protein>
    <submittedName>
        <fullName evidence="3">CHAT domain-containing protein</fullName>
    </submittedName>
</protein>
<reference evidence="3 4" key="1">
    <citation type="submission" date="2020-04" db="EMBL/GenBank/DDBJ databases">
        <title>Flammeovirga sp. SR4, a novel species isolated from seawater.</title>
        <authorList>
            <person name="Wang X."/>
        </authorList>
    </citation>
    <scope>NUCLEOTIDE SEQUENCE [LARGE SCALE GENOMIC DNA]</scope>
    <source>
        <strain evidence="3 4">SR4</strain>
    </source>
</reference>
<keyword evidence="4" id="KW-1185">Reference proteome</keyword>
<organism evidence="3 4">
    <name type="scientific">Flammeovirga agarivorans</name>
    <dbReference type="NCBI Taxonomy" id="2726742"/>
    <lineage>
        <taxon>Bacteria</taxon>
        <taxon>Pseudomonadati</taxon>
        <taxon>Bacteroidota</taxon>
        <taxon>Cytophagia</taxon>
        <taxon>Cytophagales</taxon>
        <taxon>Flammeovirgaceae</taxon>
        <taxon>Flammeovirga</taxon>
    </lineage>
</organism>
<dbReference type="RefSeq" id="WP_168885664.1">
    <property type="nucleotide sequence ID" value="NZ_JABAIL010000016.1"/>
</dbReference>
<feature type="transmembrane region" description="Helical" evidence="1">
    <location>
        <begin position="837"/>
        <end position="854"/>
    </location>
</feature>
<keyword evidence="1" id="KW-0812">Transmembrane</keyword>
<dbReference type="Proteomes" id="UP000585050">
    <property type="component" value="Unassembled WGS sequence"/>
</dbReference>
<evidence type="ECO:0000313" key="4">
    <source>
        <dbReference type="Proteomes" id="UP000585050"/>
    </source>
</evidence>
<gene>
    <name evidence="3" type="ORF">HGP29_27360</name>
</gene>
<keyword evidence="1" id="KW-1133">Transmembrane helix</keyword>
<sequence length="865" mass="101480">MQTLLIISTLLQIINFNFLSGDDNVLADSGYLAFKRRDYTLSADRFEQLKGQGKNPATKGFASYFLNHLYSKEFLQHKRALKENHDSRYFFDLSPDSTSRYGYMSHRNKTSTIRTYIYLGMFDSAEYSAITDFQAAYVRKDSSLMDDLVNRLSWLFYLRREFHFSKQLSDAEIKYLAKHRNSTHGDFISTFVETDTLTEKTAEELYKKTIVYYDSVGGLNKCLYIYHYANFKFHRKRYAEATKYVDEYLKEARAYQNKHWREFSTDEEYMNNFYFARGRMLKSKLHALEGEKEKEGEELHKALDEVNFAIRTKFLRPYILKGRVLRAIIKFNYENNIPYESYFDSLALNTSKIDEFKYSLSHIKDYEHFQVNYYKGYYSKSVTNVDSLYWRSYEEFKKTQNHKVFEKDLLNSVNSEKEFQDVLIAHFSERYRETNDEDYLLKVLEIIENTKSIVLYRRQSMMKKVSVDDYLFSEDPFKFRKQVQSYKLLDPETMRSYFKEYFYRKGIDYVSYYLGPSNTLYIITYNGKFQLEKKKLSEDDVLAIKEFSSTLFESNYFISQGFNDLRKRVSTIFTSSKFFNEGEGRLMVSADRINAAIPLDILTLNDGTGLIEKYSVSNSFSIHHQYELYQREERSSGNLAILGIAPFADKDLIFSEQEVKNIATEVLINQQATKNNILAKAPYFNVLHFATHTTIDQKSQGNSRIHLFKNDSVDENFSFREIEELDFSKHALISVSSCYSANGNYMDGEGIMSFQRAFAYSKAPSILAGLWKVNDKASLFISDRFFDNLKKGYTKDVALQRAKLDFFEEFPTLKQNPIFWGSLIISGNIDSSSKSSYILELLIVIAFLATIVMFRRKKLKPQSIG</sequence>
<evidence type="ECO:0000259" key="2">
    <source>
        <dbReference type="Pfam" id="PF12770"/>
    </source>
</evidence>
<dbReference type="AlphaFoldDB" id="A0A7X8XZG5"/>
<comment type="caution">
    <text evidence="3">The sequence shown here is derived from an EMBL/GenBank/DDBJ whole genome shotgun (WGS) entry which is preliminary data.</text>
</comment>
<keyword evidence="1" id="KW-0472">Membrane</keyword>
<evidence type="ECO:0000256" key="1">
    <source>
        <dbReference type="SAM" id="Phobius"/>
    </source>
</evidence>
<dbReference type="Pfam" id="PF12770">
    <property type="entry name" value="CHAT"/>
    <property type="match status" value="1"/>
</dbReference>
<dbReference type="InterPro" id="IPR024983">
    <property type="entry name" value="CHAT_dom"/>
</dbReference>